<feature type="binding site" evidence="8">
    <location>
        <position position="285"/>
    </location>
    <ligand>
        <name>FAD</name>
        <dbReference type="ChEBI" id="CHEBI:57692"/>
    </ligand>
</feature>
<keyword evidence="5 8" id="KW-0274">FAD</keyword>
<keyword evidence="11" id="KW-1185">Reference proteome</keyword>
<dbReference type="Proteomes" id="UP000660668">
    <property type="component" value="Unassembled WGS sequence"/>
</dbReference>
<dbReference type="EMBL" id="JADKPO010000031">
    <property type="protein sequence ID" value="MBF4769767.1"/>
    <property type="molecule type" value="Genomic_DNA"/>
</dbReference>
<evidence type="ECO:0000256" key="5">
    <source>
        <dbReference type="ARBA" id="ARBA00022827"/>
    </source>
</evidence>
<dbReference type="FunFam" id="3.40.50.1220:FF:000001">
    <property type="entry name" value="Electron transfer flavoprotein, alpha subunit"/>
    <property type="match status" value="1"/>
</dbReference>
<keyword evidence="6" id="KW-0249">Electron transport</keyword>
<accession>A0A930YJX0</accession>
<dbReference type="InterPro" id="IPR014730">
    <property type="entry name" value="ETF_a/b_N"/>
</dbReference>
<evidence type="ECO:0000256" key="1">
    <source>
        <dbReference type="ARBA" id="ARBA00005817"/>
    </source>
</evidence>
<dbReference type="SUPFAM" id="SSF52402">
    <property type="entry name" value="Adenine nucleotide alpha hydrolases-like"/>
    <property type="match status" value="1"/>
</dbReference>
<comment type="caution">
    <text evidence="10">The sequence shown here is derived from an EMBL/GenBank/DDBJ whole genome shotgun (WGS) entry which is preliminary data.</text>
</comment>
<evidence type="ECO:0000256" key="6">
    <source>
        <dbReference type="ARBA" id="ARBA00022982"/>
    </source>
</evidence>
<dbReference type="PANTHER" id="PTHR43153:SF1">
    <property type="entry name" value="ELECTRON TRANSFER FLAVOPROTEIN SUBUNIT ALPHA, MITOCHONDRIAL"/>
    <property type="match status" value="1"/>
</dbReference>
<evidence type="ECO:0000313" key="10">
    <source>
        <dbReference type="EMBL" id="MBF4769767.1"/>
    </source>
</evidence>
<feature type="domain" description="Electron transfer flavoprotein alpha/beta-subunit N-terminal" evidence="9">
    <location>
        <begin position="4"/>
        <end position="189"/>
    </location>
</feature>
<dbReference type="GO" id="GO:0050660">
    <property type="term" value="F:flavin adenine dinucleotide binding"/>
    <property type="evidence" value="ECO:0007669"/>
    <property type="project" value="InterPro"/>
</dbReference>
<keyword evidence="3" id="KW-0813">Transport</keyword>
<sequence>MPEVLVLVDHLDGVVRRSTLELLTIARRLGEPSAVYASPDPLPDETVRLLGEHGARAVYVVQDETVEQFSVAPLAEALEQLVRSTTPTVVLIGSTPEGKEVAARLAVRTDSGLLTDAVGVDVVDGAAVTTHSAFGGGYEVRARVTRGTPVITVKPNTVEPVAEPAHPEVRPVTTTFSDAARSARVVARQPRERSARPELTEASVVVSGGRGTGGDFAPVEALADALGAAVGASKAAVDSGWAPHSFQVGQTGKTVSPQLYVAAGISGAIQHRAGMQTSRAIVAVNRDPDAPIFELADLGVVGDLHTVLPAVTEEIRRRER</sequence>
<evidence type="ECO:0000259" key="9">
    <source>
        <dbReference type="SMART" id="SM00893"/>
    </source>
</evidence>
<evidence type="ECO:0000313" key="11">
    <source>
        <dbReference type="Proteomes" id="UP000660668"/>
    </source>
</evidence>
<comment type="cofactor">
    <cofactor evidence="8">
        <name>FAD</name>
        <dbReference type="ChEBI" id="CHEBI:57692"/>
    </cofactor>
    <text evidence="8">Binds 1 FAD per dimer.</text>
</comment>
<dbReference type="InterPro" id="IPR014731">
    <property type="entry name" value="ETF_asu_C"/>
</dbReference>
<dbReference type="GO" id="GO:0033539">
    <property type="term" value="P:fatty acid beta-oxidation using acyl-CoA dehydrogenase"/>
    <property type="evidence" value="ECO:0007669"/>
    <property type="project" value="TreeGrafter"/>
</dbReference>
<dbReference type="InterPro" id="IPR029035">
    <property type="entry name" value="DHS-like_NAD/FAD-binding_dom"/>
</dbReference>
<proteinExistence type="inferred from homology"/>
<dbReference type="SUPFAM" id="SSF52467">
    <property type="entry name" value="DHS-like NAD/FAD-binding domain"/>
    <property type="match status" value="1"/>
</dbReference>
<evidence type="ECO:0000256" key="4">
    <source>
        <dbReference type="ARBA" id="ARBA00022630"/>
    </source>
</evidence>
<dbReference type="GO" id="GO:0009055">
    <property type="term" value="F:electron transfer activity"/>
    <property type="evidence" value="ECO:0007669"/>
    <property type="project" value="InterPro"/>
</dbReference>
<feature type="binding site" evidence="8">
    <location>
        <begin position="247"/>
        <end position="251"/>
    </location>
    <ligand>
        <name>FAD</name>
        <dbReference type="ChEBI" id="CHEBI:57692"/>
    </ligand>
</feature>
<gene>
    <name evidence="10" type="ORF">ISU10_18515</name>
</gene>
<name>A0A930YJX0_9ACTN</name>
<dbReference type="AlphaFoldDB" id="A0A930YJX0"/>
<keyword evidence="4" id="KW-0285">Flavoprotein</keyword>
<dbReference type="PIRSF" id="PIRSF000089">
    <property type="entry name" value="Electra_flavoP_a"/>
    <property type="match status" value="1"/>
</dbReference>
<dbReference type="Pfam" id="PF00766">
    <property type="entry name" value="ETF_alpha"/>
    <property type="match status" value="1"/>
</dbReference>
<evidence type="ECO:0000256" key="2">
    <source>
        <dbReference type="ARBA" id="ARBA00011355"/>
    </source>
</evidence>
<dbReference type="Gene3D" id="3.40.50.620">
    <property type="entry name" value="HUPs"/>
    <property type="match status" value="1"/>
</dbReference>
<dbReference type="Pfam" id="PF01012">
    <property type="entry name" value="ETF"/>
    <property type="match status" value="1"/>
</dbReference>
<dbReference type="SMART" id="SM00893">
    <property type="entry name" value="ETF"/>
    <property type="match status" value="1"/>
</dbReference>
<comment type="subunit">
    <text evidence="2">Heterodimer of an alpha and a beta subunit.</text>
</comment>
<comment type="function">
    <text evidence="7">The electron transfer flavoprotein serves as a specific electron acceptor for other dehydrogenases. It transfers the electrons to the main respiratory chain via ETF-ubiquinone oxidoreductase (ETF dehydrogenase).</text>
</comment>
<dbReference type="InterPro" id="IPR001308">
    <property type="entry name" value="ETF_a/FixB"/>
</dbReference>
<dbReference type="Gene3D" id="3.40.50.1220">
    <property type="entry name" value="TPP-binding domain"/>
    <property type="match status" value="1"/>
</dbReference>
<organism evidence="10 11">
    <name type="scientific">Nocardioides agariphilus</name>
    <dbReference type="NCBI Taxonomy" id="433664"/>
    <lineage>
        <taxon>Bacteria</taxon>
        <taxon>Bacillati</taxon>
        <taxon>Actinomycetota</taxon>
        <taxon>Actinomycetes</taxon>
        <taxon>Propionibacteriales</taxon>
        <taxon>Nocardioidaceae</taxon>
        <taxon>Nocardioides</taxon>
    </lineage>
</organism>
<reference evidence="10" key="1">
    <citation type="submission" date="2020-11" db="EMBL/GenBank/DDBJ databases">
        <title>Nocardioides cynanchi sp. nov., isolated from soil of rhizosphere of Cynanchum wilfordii.</title>
        <authorList>
            <person name="Lee J.-S."/>
            <person name="Suh M.K."/>
            <person name="Kim J.-S."/>
        </authorList>
    </citation>
    <scope>NUCLEOTIDE SEQUENCE</scope>
    <source>
        <strain evidence="10">KCTC 19276</strain>
    </source>
</reference>
<protein>
    <submittedName>
        <fullName evidence="10">Electron transfer flavoprotein subunit alpha/FixB family protein</fullName>
    </submittedName>
</protein>
<feature type="binding site" evidence="8">
    <location>
        <position position="210"/>
    </location>
    <ligand>
        <name>FAD</name>
        <dbReference type="ChEBI" id="CHEBI:57692"/>
    </ligand>
</feature>
<dbReference type="RefSeq" id="WP_194697911.1">
    <property type="nucleotide sequence ID" value="NZ_JADKPO010000031.1"/>
</dbReference>
<feature type="binding site" evidence="8">
    <location>
        <begin position="264"/>
        <end position="271"/>
    </location>
    <ligand>
        <name>FAD</name>
        <dbReference type="ChEBI" id="CHEBI:57692"/>
    </ligand>
</feature>
<dbReference type="PANTHER" id="PTHR43153">
    <property type="entry name" value="ELECTRON TRANSFER FLAVOPROTEIN ALPHA"/>
    <property type="match status" value="1"/>
</dbReference>
<evidence type="ECO:0000256" key="8">
    <source>
        <dbReference type="PIRSR" id="PIRSR000089-1"/>
    </source>
</evidence>
<evidence type="ECO:0000256" key="3">
    <source>
        <dbReference type="ARBA" id="ARBA00022448"/>
    </source>
</evidence>
<evidence type="ECO:0000256" key="7">
    <source>
        <dbReference type="ARBA" id="ARBA00025649"/>
    </source>
</evidence>
<dbReference type="InterPro" id="IPR014729">
    <property type="entry name" value="Rossmann-like_a/b/a_fold"/>
</dbReference>
<dbReference type="InterPro" id="IPR018206">
    <property type="entry name" value="ETF_asu_C_CS"/>
</dbReference>
<dbReference type="PROSITE" id="PS00696">
    <property type="entry name" value="ETF_ALPHA"/>
    <property type="match status" value="1"/>
</dbReference>
<comment type="similarity">
    <text evidence="1">Belongs to the ETF alpha-subunit/FixB family.</text>
</comment>